<comment type="subcellular location">
    <subcellularLocation>
        <location evidence="1">Membrane</location>
        <topology evidence="1">Multi-pass membrane protein</topology>
    </subcellularLocation>
</comment>
<evidence type="ECO:0000256" key="4">
    <source>
        <dbReference type="ARBA" id="ARBA00023136"/>
    </source>
</evidence>
<accession>A0A7X0NX41</accession>
<evidence type="ECO:0000313" key="8">
    <source>
        <dbReference type="Proteomes" id="UP000565579"/>
    </source>
</evidence>
<evidence type="ECO:0000256" key="6">
    <source>
        <dbReference type="SAM" id="Phobius"/>
    </source>
</evidence>
<dbReference type="GO" id="GO:0016020">
    <property type="term" value="C:membrane"/>
    <property type="evidence" value="ECO:0007669"/>
    <property type="project" value="UniProtKB-SubCell"/>
</dbReference>
<comment type="similarity">
    <text evidence="5">Belongs to the MIP/aquaporin (TC 1.A.8) family.</text>
</comment>
<name>A0A7X0NX41_9ACTN</name>
<dbReference type="InterPro" id="IPR023271">
    <property type="entry name" value="Aquaporin-like"/>
</dbReference>
<protein>
    <submittedName>
        <fullName evidence="7">Glycerol uptake facilitator-like aquaporin</fullName>
    </submittedName>
</protein>
<keyword evidence="5" id="KW-0813">Transport</keyword>
<dbReference type="PANTHER" id="PTHR45724">
    <property type="entry name" value="AQUAPORIN NIP2-1"/>
    <property type="match status" value="1"/>
</dbReference>
<dbReference type="PANTHER" id="PTHR45724:SF53">
    <property type="entry name" value="AQUAPORIN NIP5-1-RELATED"/>
    <property type="match status" value="1"/>
</dbReference>
<keyword evidence="3 6" id="KW-1133">Transmembrane helix</keyword>
<dbReference type="Pfam" id="PF00230">
    <property type="entry name" value="MIP"/>
    <property type="match status" value="1"/>
</dbReference>
<evidence type="ECO:0000313" key="7">
    <source>
        <dbReference type="EMBL" id="MBB6551238.1"/>
    </source>
</evidence>
<dbReference type="PRINTS" id="PR00783">
    <property type="entry name" value="MINTRINSICP"/>
</dbReference>
<evidence type="ECO:0000256" key="5">
    <source>
        <dbReference type="RuleBase" id="RU000477"/>
    </source>
</evidence>
<evidence type="ECO:0000256" key="1">
    <source>
        <dbReference type="ARBA" id="ARBA00004141"/>
    </source>
</evidence>
<dbReference type="InterPro" id="IPR034294">
    <property type="entry name" value="Aquaporin_transptr"/>
</dbReference>
<reference evidence="7 8" key="1">
    <citation type="submission" date="2020-08" db="EMBL/GenBank/DDBJ databases">
        <title>Sequencing the genomes of 1000 actinobacteria strains.</title>
        <authorList>
            <person name="Klenk H.-P."/>
        </authorList>
    </citation>
    <scope>NUCLEOTIDE SEQUENCE [LARGE SCALE GENOMIC DNA]</scope>
    <source>
        <strain evidence="7 8">DSM 43768</strain>
    </source>
</reference>
<dbReference type="InterPro" id="IPR000425">
    <property type="entry name" value="MIP"/>
</dbReference>
<keyword evidence="8" id="KW-1185">Reference proteome</keyword>
<dbReference type="Proteomes" id="UP000565579">
    <property type="component" value="Unassembled WGS sequence"/>
</dbReference>
<proteinExistence type="inferred from homology"/>
<feature type="transmembrane region" description="Helical" evidence="6">
    <location>
        <begin position="55"/>
        <end position="73"/>
    </location>
</feature>
<evidence type="ECO:0000256" key="2">
    <source>
        <dbReference type="ARBA" id="ARBA00022692"/>
    </source>
</evidence>
<dbReference type="EMBL" id="JACHMI010000001">
    <property type="protein sequence ID" value="MBB6551238.1"/>
    <property type="molecule type" value="Genomic_DNA"/>
</dbReference>
<dbReference type="AlphaFoldDB" id="A0A7X0NX41"/>
<keyword evidence="4 6" id="KW-0472">Membrane</keyword>
<dbReference type="GO" id="GO:0015267">
    <property type="term" value="F:channel activity"/>
    <property type="evidence" value="ECO:0007669"/>
    <property type="project" value="InterPro"/>
</dbReference>
<dbReference type="Gene3D" id="1.20.1080.10">
    <property type="entry name" value="Glycerol uptake facilitator protein"/>
    <property type="match status" value="1"/>
</dbReference>
<comment type="caution">
    <text evidence="7">The sequence shown here is derived from an EMBL/GenBank/DDBJ whole genome shotgun (WGS) entry which is preliminary data.</text>
</comment>
<keyword evidence="2 5" id="KW-0812">Transmembrane</keyword>
<evidence type="ECO:0000256" key="3">
    <source>
        <dbReference type="ARBA" id="ARBA00022989"/>
    </source>
</evidence>
<feature type="transmembrane region" description="Helical" evidence="6">
    <location>
        <begin position="16"/>
        <end position="35"/>
    </location>
</feature>
<dbReference type="RefSeq" id="WP_221525047.1">
    <property type="nucleotide sequence ID" value="NZ_BAAAXY010000010.1"/>
</dbReference>
<sequence length="97" mass="10075">MDHHVGVAGAGDQSSVLRYLLIGSAIVLLGTATGGSVNPARQFGPAVASGRLDLLWVYMLAPLVGAGISAAILNRVHKRREVLTHRLCGTHPNGSPL</sequence>
<gene>
    <name evidence="7" type="ORF">HD593_006033</name>
</gene>
<dbReference type="SUPFAM" id="SSF81338">
    <property type="entry name" value="Aquaporin-like"/>
    <property type="match status" value="1"/>
</dbReference>
<organism evidence="7 8">
    <name type="scientific">Nonomuraea rubra</name>
    <dbReference type="NCBI Taxonomy" id="46180"/>
    <lineage>
        <taxon>Bacteria</taxon>
        <taxon>Bacillati</taxon>
        <taxon>Actinomycetota</taxon>
        <taxon>Actinomycetes</taxon>
        <taxon>Streptosporangiales</taxon>
        <taxon>Streptosporangiaceae</taxon>
        <taxon>Nonomuraea</taxon>
    </lineage>
</organism>